<sequence length="351" mass="36870">MPALVPAAAYTAAPGAGAPRFGPVGPALFMQALIDAIATATPSGDEARRIFHGRGGRHPGCEHLALDAWGPVWLLTSFAPLPASDGAAVHAALQQWHARHPEAPPLCWVLQIRHEGRAETTVMAGQVPEPHVVTEAGVRFRVHLLRGQNHGLFLDMAEGRAWVRAHLAARPGARVLNLFAYTCAFSVVARQAGAAEVVNVDMSAAALSTGQHNHRLNGIAGGASFLAHDLFSSWGKVTRSGPYDLVVADPPSYQKGSFVATKDYARLLRRLPTLLAPGGHALLCLNAPELGPDFLAAQVAEHAPSLQPLGRLPNPPVFADVDEARSLKVLVYRAADVAAGADGRAAAALSA</sequence>
<keyword evidence="1 5" id="KW-0489">Methyltransferase</keyword>
<dbReference type="EMBL" id="BAABEX010000031">
    <property type="protein sequence ID" value="GAA4430118.1"/>
    <property type="molecule type" value="Genomic_DNA"/>
</dbReference>
<evidence type="ECO:0000313" key="5">
    <source>
        <dbReference type="EMBL" id="GAA4430118.1"/>
    </source>
</evidence>
<dbReference type="GO" id="GO:0032259">
    <property type="term" value="P:methylation"/>
    <property type="evidence" value="ECO:0007669"/>
    <property type="project" value="UniProtKB-KW"/>
</dbReference>
<dbReference type="PANTHER" id="PTHR43042">
    <property type="entry name" value="SAM-DEPENDENT METHYLTRANSFERASE"/>
    <property type="match status" value="1"/>
</dbReference>
<evidence type="ECO:0000259" key="4">
    <source>
        <dbReference type="Pfam" id="PF10672"/>
    </source>
</evidence>
<dbReference type="Pfam" id="PF10672">
    <property type="entry name" value="Methyltrans_SAM"/>
    <property type="match status" value="1"/>
</dbReference>
<accession>A0ABP8LI07</accession>
<evidence type="ECO:0000313" key="6">
    <source>
        <dbReference type="Proteomes" id="UP001501788"/>
    </source>
</evidence>
<gene>
    <name evidence="5" type="ORF">GCM10023090_31080</name>
</gene>
<protein>
    <submittedName>
        <fullName evidence="5">Class I SAM-dependent methyltransferase</fullName>
    </submittedName>
</protein>
<proteinExistence type="predicted"/>
<comment type="caution">
    <text evidence="5">The sequence shown here is derived from an EMBL/GenBank/DDBJ whole genome shotgun (WGS) entry which is preliminary data.</text>
</comment>
<keyword evidence="2" id="KW-0808">Transferase</keyword>
<dbReference type="Proteomes" id="UP001501788">
    <property type="component" value="Unassembled WGS sequence"/>
</dbReference>
<dbReference type="GO" id="GO:0008168">
    <property type="term" value="F:methyltransferase activity"/>
    <property type="evidence" value="ECO:0007669"/>
    <property type="project" value="UniProtKB-KW"/>
</dbReference>
<dbReference type="CDD" id="cd02440">
    <property type="entry name" value="AdoMet_MTases"/>
    <property type="match status" value="1"/>
</dbReference>
<name>A0ABP8LI07_9BURK</name>
<evidence type="ECO:0000256" key="1">
    <source>
        <dbReference type="ARBA" id="ARBA00022603"/>
    </source>
</evidence>
<evidence type="ECO:0000256" key="3">
    <source>
        <dbReference type="ARBA" id="ARBA00022691"/>
    </source>
</evidence>
<keyword evidence="3" id="KW-0949">S-adenosyl-L-methionine</keyword>
<evidence type="ECO:0000256" key="2">
    <source>
        <dbReference type="ARBA" id="ARBA00022679"/>
    </source>
</evidence>
<dbReference type="Gene3D" id="3.40.50.150">
    <property type="entry name" value="Vaccinia Virus protein VP39"/>
    <property type="match status" value="1"/>
</dbReference>
<dbReference type="PANTHER" id="PTHR43042:SF3">
    <property type="entry name" value="RIBOSOMAL RNA LARGE SUBUNIT METHYLTRANSFERASE YWBD-RELATED"/>
    <property type="match status" value="1"/>
</dbReference>
<dbReference type="SUPFAM" id="SSF53335">
    <property type="entry name" value="S-adenosyl-L-methionine-dependent methyltransferases"/>
    <property type="match status" value="1"/>
</dbReference>
<dbReference type="InterPro" id="IPR029063">
    <property type="entry name" value="SAM-dependent_MTases_sf"/>
</dbReference>
<reference evidence="6" key="1">
    <citation type="journal article" date="2019" name="Int. J. Syst. Evol. Microbiol.">
        <title>The Global Catalogue of Microorganisms (GCM) 10K type strain sequencing project: providing services to taxonomists for standard genome sequencing and annotation.</title>
        <authorList>
            <consortium name="The Broad Institute Genomics Platform"/>
            <consortium name="The Broad Institute Genome Sequencing Center for Infectious Disease"/>
            <person name="Wu L."/>
            <person name="Ma J."/>
        </authorList>
    </citation>
    <scope>NUCLEOTIDE SEQUENCE [LARGE SCALE GENOMIC DNA]</scope>
    <source>
        <strain evidence="6">JCM 31890</strain>
    </source>
</reference>
<feature type="domain" description="S-adenosylmethionine-dependent methyltransferase" evidence="4">
    <location>
        <begin position="48"/>
        <end position="333"/>
    </location>
</feature>
<keyword evidence="6" id="KW-1185">Reference proteome</keyword>
<organism evidence="5 6">
    <name type="scientific">Acidovorax lacteus</name>
    <dbReference type="NCBI Taxonomy" id="1924988"/>
    <lineage>
        <taxon>Bacteria</taxon>
        <taxon>Pseudomonadati</taxon>
        <taxon>Pseudomonadota</taxon>
        <taxon>Betaproteobacteria</taxon>
        <taxon>Burkholderiales</taxon>
        <taxon>Comamonadaceae</taxon>
        <taxon>Acidovorax</taxon>
    </lineage>
</organism>
<dbReference type="InterPro" id="IPR019614">
    <property type="entry name" value="SAM-dep_methyl-trfase"/>
</dbReference>